<feature type="transmembrane region" description="Helical" evidence="7">
    <location>
        <begin position="389"/>
        <end position="408"/>
    </location>
</feature>
<dbReference type="Pfam" id="PF02893">
    <property type="entry name" value="GRAM"/>
    <property type="match status" value="1"/>
</dbReference>
<comment type="similarity">
    <text evidence="2">Belongs to the YSP2 family.</text>
</comment>
<organism evidence="9 10">
    <name type="scientific">Kockovaella imperatae</name>
    <dbReference type="NCBI Taxonomy" id="4999"/>
    <lineage>
        <taxon>Eukaryota</taxon>
        <taxon>Fungi</taxon>
        <taxon>Dikarya</taxon>
        <taxon>Basidiomycota</taxon>
        <taxon>Agaricomycotina</taxon>
        <taxon>Tremellomycetes</taxon>
        <taxon>Tremellales</taxon>
        <taxon>Cuniculitremaceae</taxon>
        <taxon>Kockovaella</taxon>
    </lineage>
</organism>
<evidence type="ECO:0000256" key="6">
    <source>
        <dbReference type="SAM" id="MobiDB-lite"/>
    </source>
</evidence>
<gene>
    <name evidence="9" type="ORF">BD324DRAFT_622133</name>
</gene>
<comment type="caution">
    <text evidence="9">The sequence shown here is derived from an EMBL/GenBank/DDBJ whole genome shotgun (WGS) entry which is preliminary data.</text>
</comment>
<dbReference type="InterPro" id="IPR011993">
    <property type="entry name" value="PH-like_dom_sf"/>
</dbReference>
<evidence type="ECO:0000256" key="3">
    <source>
        <dbReference type="ARBA" id="ARBA00022692"/>
    </source>
</evidence>
<evidence type="ECO:0000313" key="10">
    <source>
        <dbReference type="Proteomes" id="UP000193218"/>
    </source>
</evidence>
<evidence type="ECO:0000313" key="9">
    <source>
        <dbReference type="EMBL" id="ORX38733.1"/>
    </source>
</evidence>
<dbReference type="InterPro" id="IPR051482">
    <property type="entry name" value="Cholesterol_transport"/>
</dbReference>
<proteinExistence type="inferred from homology"/>
<dbReference type="GO" id="GO:0032541">
    <property type="term" value="C:cortical endoplasmic reticulum"/>
    <property type="evidence" value="ECO:0007669"/>
    <property type="project" value="TreeGrafter"/>
</dbReference>
<dbReference type="GeneID" id="33557249"/>
<dbReference type="PROSITE" id="PS51778">
    <property type="entry name" value="VAST"/>
    <property type="match status" value="1"/>
</dbReference>
<dbReference type="Proteomes" id="UP000193218">
    <property type="component" value="Unassembled WGS sequence"/>
</dbReference>
<dbReference type="SMART" id="SM00568">
    <property type="entry name" value="GRAM"/>
    <property type="match status" value="1"/>
</dbReference>
<feature type="domain" description="VASt" evidence="8">
    <location>
        <begin position="189"/>
        <end position="357"/>
    </location>
</feature>
<dbReference type="OrthoDB" id="2162691at2759"/>
<evidence type="ECO:0000256" key="1">
    <source>
        <dbReference type="ARBA" id="ARBA00004167"/>
    </source>
</evidence>
<dbReference type="AlphaFoldDB" id="A0A1Y1UKZ4"/>
<protein>
    <recommendedName>
        <fullName evidence="8">VASt domain-containing protein</fullName>
    </recommendedName>
</protein>
<evidence type="ECO:0000256" key="5">
    <source>
        <dbReference type="ARBA" id="ARBA00023136"/>
    </source>
</evidence>
<dbReference type="GO" id="GO:0032366">
    <property type="term" value="P:intracellular sterol transport"/>
    <property type="evidence" value="ECO:0007669"/>
    <property type="project" value="TreeGrafter"/>
</dbReference>
<keyword evidence="3 7" id="KW-0812">Transmembrane</keyword>
<dbReference type="InterPro" id="IPR004182">
    <property type="entry name" value="GRAM"/>
</dbReference>
<evidence type="ECO:0000259" key="8">
    <source>
        <dbReference type="PROSITE" id="PS51778"/>
    </source>
</evidence>
<feature type="compositionally biased region" description="Polar residues" evidence="6">
    <location>
        <begin position="11"/>
        <end position="24"/>
    </location>
</feature>
<dbReference type="GO" id="GO:0140268">
    <property type="term" value="C:endoplasmic reticulum-plasma membrane contact site"/>
    <property type="evidence" value="ECO:0007669"/>
    <property type="project" value="TreeGrafter"/>
</dbReference>
<dbReference type="RefSeq" id="XP_021872655.1">
    <property type="nucleotide sequence ID" value="XM_022015440.1"/>
</dbReference>
<keyword evidence="5 7" id="KW-0472">Membrane</keyword>
<dbReference type="InParanoid" id="A0A1Y1UKZ4"/>
<dbReference type="Pfam" id="PF16016">
    <property type="entry name" value="VASt"/>
    <property type="match status" value="1"/>
</dbReference>
<dbReference type="GO" id="GO:0005886">
    <property type="term" value="C:plasma membrane"/>
    <property type="evidence" value="ECO:0007669"/>
    <property type="project" value="TreeGrafter"/>
</dbReference>
<evidence type="ECO:0000256" key="2">
    <source>
        <dbReference type="ARBA" id="ARBA00006582"/>
    </source>
</evidence>
<dbReference type="STRING" id="4999.A0A1Y1UKZ4"/>
<keyword evidence="10" id="KW-1185">Reference proteome</keyword>
<dbReference type="GO" id="GO:0120015">
    <property type="term" value="F:sterol transfer activity"/>
    <property type="evidence" value="ECO:0007669"/>
    <property type="project" value="TreeGrafter"/>
</dbReference>
<evidence type="ECO:0000256" key="4">
    <source>
        <dbReference type="ARBA" id="ARBA00022989"/>
    </source>
</evidence>
<evidence type="ECO:0000256" key="7">
    <source>
        <dbReference type="SAM" id="Phobius"/>
    </source>
</evidence>
<sequence length="411" mass="46139">MNRPREVSVGSIDSQVSLESNDSNPGVRRKRQSDFERIFGSQVGQDVEVLATQSCDWQSNILLHGRLYLTRTHLCFRSNILGYVTEHVHPLADVVALERGTTAKWIQNAVYVNIKDESDPDGIHFGYGSLKDRDAMYETIFENWKAVAPDRVEAMQTRRKEAASMMGSSESNETGAAGVVRSEGTGECYAELAIDTQFPIPLEELYKLLYHNDEFIHDFMTNDKKLTDVNIDPWKDEPKKRTMSYVMHMSGMGPSESDCYSTETVAVADPKTSYEIVSETRTPGVPSGKRFVIRTRTVLTHAEVHHKPGSRMYVTTECDWSSSSWLKGTITPAVIKGQRSHHEQLAKKVNEWIKSHDMADVVVEVSTPALTEPTETAPWLDLEKHVSEILGNPVMIALIAVLLAIIILQRS</sequence>
<comment type="subcellular location">
    <subcellularLocation>
        <location evidence="1">Membrane</location>
        <topology evidence="1">Single-pass membrane protein</topology>
    </subcellularLocation>
</comment>
<dbReference type="GO" id="GO:0005789">
    <property type="term" value="C:endoplasmic reticulum membrane"/>
    <property type="evidence" value="ECO:0007669"/>
    <property type="project" value="TreeGrafter"/>
</dbReference>
<dbReference type="PANTHER" id="PTHR23319:SF4">
    <property type="entry name" value="GRAM DOMAIN CONTAINING 1B, ISOFORM E"/>
    <property type="match status" value="1"/>
</dbReference>
<accession>A0A1Y1UKZ4</accession>
<dbReference type="GO" id="GO:0032934">
    <property type="term" value="F:sterol binding"/>
    <property type="evidence" value="ECO:0007669"/>
    <property type="project" value="TreeGrafter"/>
</dbReference>
<dbReference type="InterPro" id="IPR031968">
    <property type="entry name" value="VASt"/>
</dbReference>
<dbReference type="PANTHER" id="PTHR23319">
    <property type="entry name" value="GRAM DOMAIN CONTAINING 1B, ISOFORM E"/>
    <property type="match status" value="1"/>
</dbReference>
<dbReference type="EMBL" id="NBSH01000004">
    <property type="protein sequence ID" value="ORX38733.1"/>
    <property type="molecule type" value="Genomic_DNA"/>
</dbReference>
<keyword evidence="4 7" id="KW-1133">Transmembrane helix</keyword>
<dbReference type="Gene3D" id="2.30.29.30">
    <property type="entry name" value="Pleckstrin-homology domain (PH domain)/Phosphotyrosine-binding domain (PTB)"/>
    <property type="match status" value="1"/>
</dbReference>
<dbReference type="GO" id="GO:0005739">
    <property type="term" value="C:mitochondrion"/>
    <property type="evidence" value="ECO:0007669"/>
    <property type="project" value="TreeGrafter"/>
</dbReference>
<reference evidence="9 10" key="1">
    <citation type="submission" date="2017-03" db="EMBL/GenBank/DDBJ databases">
        <title>Widespread Adenine N6-methylation of Active Genes in Fungi.</title>
        <authorList>
            <consortium name="DOE Joint Genome Institute"/>
            <person name="Mondo S.J."/>
            <person name="Dannebaum R.O."/>
            <person name="Kuo R.C."/>
            <person name="Louie K.B."/>
            <person name="Bewick A.J."/>
            <person name="Labutti K."/>
            <person name="Haridas S."/>
            <person name="Kuo A."/>
            <person name="Salamov A."/>
            <person name="Ahrendt S.R."/>
            <person name="Lau R."/>
            <person name="Bowen B.P."/>
            <person name="Lipzen A."/>
            <person name="Sullivan W."/>
            <person name="Andreopoulos W.B."/>
            <person name="Clum A."/>
            <person name="Lindquist E."/>
            <person name="Daum C."/>
            <person name="Northen T.R."/>
            <person name="Ramamoorthy G."/>
            <person name="Schmitz R.J."/>
            <person name="Gryganskyi A."/>
            <person name="Culley D."/>
            <person name="Magnuson J."/>
            <person name="James T.Y."/>
            <person name="O'Malley M.A."/>
            <person name="Stajich J.E."/>
            <person name="Spatafora J.W."/>
            <person name="Visel A."/>
            <person name="Grigoriev I.V."/>
        </authorList>
    </citation>
    <scope>NUCLEOTIDE SEQUENCE [LARGE SCALE GENOMIC DNA]</scope>
    <source>
        <strain evidence="9 10">NRRL Y-17943</strain>
    </source>
</reference>
<name>A0A1Y1UKZ4_9TREE</name>
<feature type="region of interest" description="Disordered" evidence="6">
    <location>
        <begin position="1"/>
        <end position="30"/>
    </location>
</feature>